<dbReference type="InterPro" id="IPR026350">
    <property type="entry name" value="GxxExxY"/>
</dbReference>
<gene>
    <name evidence="1" type="ORF">UV58_C0024G0008</name>
</gene>
<accession>A0A0G1C7B7</accession>
<name>A0A0G1C7B7_9BACT</name>
<sequence>MTSDYSKLVYPDLSYRINGVLFSVHNELGRFRNENQYADRVEEKFKNLGIIYEREKIIPESFVGEKSGRNKINFIVENKIILKIKSKRITSKEEYYQVRRYLGAFNKRLGVLVNFRDKYLKPKRILNSSVND</sequence>
<protein>
    <recommendedName>
        <fullName evidence="3">GxxExxY protein</fullName>
    </recommendedName>
</protein>
<dbReference type="NCBIfam" id="TIGR04256">
    <property type="entry name" value="GxxExxY"/>
    <property type="match status" value="1"/>
</dbReference>
<dbReference type="EMBL" id="LCFA01000024">
    <property type="protein sequence ID" value="KKS81284.1"/>
    <property type="molecule type" value="Genomic_DNA"/>
</dbReference>
<dbReference type="AlphaFoldDB" id="A0A0G1C7B7"/>
<dbReference type="Pfam" id="PF13366">
    <property type="entry name" value="PDDEXK_3"/>
    <property type="match status" value="1"/>
</dbReference>
<evidence type="ECO:0000313" key="1">
    <source>
        <dbReference type="EMBL" id="KKS81284.1"/>
    </source>
</evidence>
<proteinExistence type="predicted"/>
<comment type="caution">
    <text evidence="1">The sequence shown here is derived from an EMBL/GenBank/DDBJ whole genome shotgun (WGS) entry which is preliminary data.</text>
</comment>
<reference evidence="1 2" key="1">
    <citation type="journal article" date="2015" name="Nature">
        <title>rRNA introns, odd ribosomes, and small enigmatic genomes across a large radiation of phyla.</title>
        <authorList>
            <person name="Brown C.T."/>
            <person name="Hug L.A."/>
            <person name="Thomas B.C."/>
            <person name="Sharon I."/>
            <person name="Castelle C.J."/>
            <person name="Singh A."/>
            <person name="Wilkins M.J."/>
            <person name="Williams K.H."/>
            <person name="Banfield J.F."/>
        </authorList>
    </citation>
    <scope>NUCLEOTIDE SEQUENCE [LARGE SCALE GENOMIC DNA]</scope>
</reference>
<evidence type="ECO:0008006" key="3">
    <source>
        <dbReference type="Google" id="ProtNLM"/>
    </source>
</evidence>
<dbReference type="Proteomes" id="UP000034810">
    <property type="component" value="Unassembled WGS sequence"/>
</dbReference>
<organism evidence="1 2">
    <name type="scientific">Candidatus Wolfebacteria bacterium GW2011_GWC1_43_10</name>
    <dbReference type="NCBI Taxonomy" id="1619011"/>
    <lineage>
        <taxon>Bacteria</taxon>
        <taxon>Candidatus Wolfeibacteriota</taxon>
    </lineage>
</organism>
<evidence type="ECO:0000313" key="2">
    <source>
        <dbReference type="Proteomes" id="UP000034810"/>
    </source>
</evidence>